<dbReference type="EMBL" id="CABIJS010000177">
    <property type="protein sequence ID" value="VUZ45624.1"/>
    <property type="molecule type" value="Genomic_DNA"/>
</dbReference>
<keyword evidence="2" id="KW-1185">Reference proteome</keyword>
<evidence type="ECO:0000313" key="2">
    <source>
        <dbReference type="Proteomes" id="UP000321570"/>
    </source>
</evidence>
<gene>
    <name evidence="1" type="ORF">WMSIL1_LOCUS5496</name>
</gene>
<dbReference type="AlphaFoldDB" id="A0A564YGG0"/>
<proteinExistence type="predicted"/>
<protein>
    <submittedName>
        <fullName evidence="1">Uncharacterized protein</fullName>
    </submittedName>
</protein>
<name>A0A564YGG0_HYMDI</name>
<reference evidence="1 2" key="1">
    <citation type="submission" date="2019-07" db="EMBL/GenBank/DDBJ databases">
        <authorList>
            <person name="Jastrzebski P J."/>
            <person name="Paukszto L."/>
            <person name="Jastrzebski P J."/>
        </authorList>
    </citation>
    <scope>NUCLEOTIDE SEQUENCE [LARGE SCALE GENOMIC DNA]</scope>
    <source>
        <strain evidence="1 2">WMS-il1</strain>
    </source>
</reference>
<evidence type="ECO:0000313" key="1">
    <source>
        <dbReference type="EMBL" id="VUZ45624.1"/>
    </source>
</evidence>
<sequence>MKLYLSIRDNVKVANLAHPMESSMLKVFPARPVPSQPAQATISSENLSILPSGKRLLYFSTSIIYIDQCNHTQAKPKPVFRRKQPTLVDDK</sequence>
<dbReference type="Proteomes" id="UP000321570">
    <property type="component" value="Unassembled WGS sequence"/>
</dbReference>
<organism evidence="1 2">
    <name type="scientific">Hymenolepis diminuta</name>
    <name type="common">Rat tapeworm</name>
    <dbReference type="NCBI Taxonomy" id="6216"/>
    <lineage>
        <taxon>Eukaryota</taxon>
        <taxon>Metazoa</taxon>
        <taxon>Spiralia</taxon>
        <taxon>Lophotrochozoa</taxon>
        <taxon>Platyhelminthes</taxon>
        <taxon>Cestoda</taxon>
        <taxon>Eucestoda</taxon>
        <taxon>Cyclophyllidea</taxon>
        <taxon>Hymenolepididae</taxon>
        <taxon>Hymenolepis</taxon>
    </lineage>
</organism>
<accession>A0A564YGG0</accession>